<feature type="region of interest" description="Disordered" evidence="22">
    <location>
        <begin position="1308"/>
        <end position="1337"/>
    </location>
</feature>
<evidence type="ECO:0000256" key="16">
    <source>
        <dbReference type="ARBA" id="ARBA00022860"/>
    </source>
</evidence>
<dbReference type="InterPro" id="IPR013106">
    <property type="entry name" value="Ig_V-set"/>
</dbReference>
<feature type="domain" description="Fibronectin type-III" evidence="25">
    <location>
        <begin position="1525"/>
        <end position="1618"/>
    </location>
</feature>
<dbReference type="GO" id="GO:0019899">
    <property type="term" value="F:enzyme binding"/>
    <property type="evidence" value="ECO:0007669"/>
    <property type="project" value="UniProtKB-ARBA"/>
</dbReference>
<feature type="region of interest" description="Disordered" evidence="22">
    <location>
        <begin position="1"/>
        <end position="25"/>
    </location>
</feature>
<dbReference type="InterPro" id="IPR036116">
    <property type="entry name" value="FN3_sf"/>
</dbReference>
<evidence type="ECO:0000256" key="9">
    <source>
        <dbReference type="ARBA" id="ARBA00022723"/>
    </source>
</evidence>
<feature type="domain" description="Ig-like" evidence="24">
    <location>
        <begin position="2309"/>
        <end position="2397"/>
    </location>
</feature>
<dbReference type="InterPro" id="IPR017441">
    <property type="entry name" value="Protein_kinase_ATP_BS"/>
</dbReference>
<keyword evidence="6" id="KW-0723">Serine/threonine-protein kinase</keyword>
<feature type="domain" description="Ig-like" evidence="24">
    <location>
        <begin position="1422"/>
        <end position="1517"/>
    </location>
</feature>
<dbReference type="SMART" id="SM00406">
    <property type="entry name" value="IGv"/>
    <property type="match status" value="2"/>
</dbReference>
<dbReference type="InterPro" id="IPR036179">
    <property type="entry name" value="Ig-like_dom_sf"/>
</dbReference>
<dbReference type="FunFam" id="2.60.40.10:FF:000003">
    <property type="entry name" value="Titin isoform E"/>
    <property type="match status" value="3"/>
</dbReference>
<feature type="compositionally biased region" description="Basic and acidic residues" evidence="22">
    <location>
        <begin position="40"/>
        <end position="51"/>
    </location>
</feature>
<keyword evidence="7" id="KW-0597">Phosphoprotein</keyword>
<evidence type="ECO:0000256" key="11">
    <source>
        <dbReference type="ARBA" id="ARBA00022741"/>
    </source>
</evidence>
<feature type="compositionally biased region" description="Basic and acidic residues" evidence="22">
    <location>
        <begin position="158"/>
        <end position="193"/>
    </location>
</feature>
<feature type="domain" description="Fibronectin type-III" evidence="25">
    <location>
        <begin position="1918"/>
        <end position="2012"/>
    </location>
</feature>
<feature type="domain" description="Ig-like" evidence="24">
    <location>
        <begin position="2900"/>
        <end position="2990"/>
    </location>
</feature>
<evidence type="ECO:0000313" key="26">
    <source>
        <dbReference type="Proteomes" id="UP000887540"/>
    </source>
</evidence>
<comment type="catalytic activity">
    <reaction evidence="20">
        <text>L-seryl-[protein] + ATP = O-phospho-L-seryl-[protein] + ADP + H(+)</text>
        <dbReference type="Rhea" id="RHEA:17989"/>
        <dbReference type="Rhea" id="RHEA-COMP:9863"/>
        <dbReference type="Rhea" id="RHEA-COMP:11604"/>
        <dbReference type="ChEBI" id="CHEBI:15378"/>
        <dbReference type="ChEBI" id="CHEBI:29999"/>
        <dbReference type="ChEBI" id="CHEBI:30616"/>
        <dbReference type="ChEBI" id="CHEBI:83421"/>
        <dbReference type="ChEBI" id="CHEBI:456216"/>
        <dbReference type="EC" id="2.7.11.1"/>
    </reaction>
</comment>
<feature type="domain" description="Fibronectin type-III" evidence="25">
    <location>
        <begin position="4376"/>
        <end position="4472"/>
    </location>
</feature>
<feature type="domain" description="Fibronectin type-III" evidence="25">
    <location>
        <begin position="2211"/>
        <end position="2305"/>
    </location>
</feature>
<evidence type="ECO:0000313" key="27">
    <source>
        <dbReference type="WBParaSite" id="ACRNAN_Path_848.g3267.t1"/>
    </source>
</evidence>
<evidence type="ECO:0000259" key="25">
    <source>
        <dbReference type="PROSITE" id="PS50853"/>
    </source>
</evidence>
<feature type="domain" description="Fibronectin type-III" evidence="25">
    <location>
        <begin position="4574"/>
        <end position="4670"/>
    </location>
</feature>
<feature type="domain" description="Ig-like" evidence="24">
    <location>
        <begin position="6207"/>
        <end position="6296"/>
    </location>
</feature>
<dbReference type="FunFam" id="1.10.510.10:FF:000321">
    <property type="entry name" value="Bent, isoform C"/>
    <property type="match status" value="1"/>
</dbReference>
<dbReference type="PROSITE" id="PS50835">
    <property type="entry name" value="IG_LIKE"/>
    <property type="match status" value="17"/>
</dbReference>
<feature type="domain" description="Ig-like" evidence="24">
    <location>
        <begin position="307"/>
        <end position="413"/>
    </location>
</feature>
<evidence type="ECO:0000256" key="7">
    <source>
        <dbReference type="ARBA" id="ARBA00022553"/>
    </source>
</evidence>
<evidence type="ECO:0000256" key="18">
    <source>
        <dbReference type="ARBA" id="ARBA00023319"/>
    </source>
</evidence>
<dbReference type="GO" id="GO:0046872">
    <property type="term" value="F:metal ion binding"/>
    <property type="evidence" value="ECO:0007669"/>
    <property type="project" value="UniProtKB-KW"/>
</dbReference>
<evidence type="ECO:0000259" key="23">
    <source>
        <dbReference type="PROSITE" id="PS50011"/>
    </source>
</evidence>
<keyword evidence="15" id="KW-0460">Magnesium</keyword>
<evidence type="ECO:0000256" key="20">
    <source>
        <dbReference type="ARBA" id="ARBA00048679"/>
    </source>
</evidence>
<feature type="region of interest" description="Disordered" evidence="22">
    <location>
        <begin position="2879"/>
        <end position="2898"/>
    </location>
</feature>
<feature type="region of interest" description="Disordered" evidence="22">
    <location>
        <begin position="2581"/>
        <end position="2606"/>
    </location>
</feature>
<dbReference type="SUPFAM" id="SSF48726">
    <property type="entry name" value="Immunoglobulin"/>
    <property type="match status" value="25"/>
</dbReference>
<feature type="compositionally biased region" description="Basic and acidic residues" evidence="22">
    <location>
        <begin position="226"/>
        <end position="282"/>
    </location>
</feature>
<dbReference type="InterPro" id="IPR003598">
    <property type="entry name" value="Ig_sub2"/>
</dbReference>
<feature type="domain" description="Ig-like" evidence="24">
    <location>
        <begin position="2605"/>
        <end position="2695"/>
    </location>
</feature>
<feature type="region of interest" description="Disordered" evidence="22">
    <location>
        <begin position="2186"/>
        <end position="2216"/>
    </location>
</feature>
<feature type="domain" description="Protein kinase" evidence="23">
    <location>
        <begin position="5603"/>
        <end position="5858"/>
    </location>
</feature>
<name>A0A914CCD9_9BILA</name>
<feature type="domain" description="Ig-like" evidence="24">
    <location>
        <begin position="4877"/>
        <end position="4965"/>
    </location>
</feature>
<feature type="domain" description="Fibronectin type-III" evidence="25">
    <location>
        <begin position="2802"/>
        <end position="2896"/>
    </location>
</feature>
<dbReference type="FunFam" id="2.60.40.10:FF:000160">
    <property type="entry name" value="Titin a"/>
    <property type="match status" value="7"/>
</dbReference>
<feature type="domain" description="Fibronectin type-III" evidence="25">
    <location>
        <begin position="4277"/>
        <end position="4370"/>
    </location>
</feature>
<feature type="domain" description="Fibronectin type-III" evidence="25">
    <location>
        <begin position="3686"/>
        <end position="3780"/>
    </location>
</feature>
<accession>A0A914CCD9</accession>
<dbReference type="PANTHER" id="PTHR14340">
    <property type="entry name" value="MICROFIBRIL-ASSOCIATED GLYCOPROTEIN 3"/>
    <property type="match status" value="1"/>
</dbReference>
<dbReference type="PROSITE" id="PS50853">
    <property type="entry name" value="FN3"/>
    <property type="match status" value="31"/>
</dbReference>
<dbReference type="PROSITE" id="PS50011">
    <property type="entry name" value="PROTEIN_KINASE_DOM"/>
    <property type="match status" value="1"/>
</dbReference>
<dbReference type="Gene3D" id="1.10.510.10">
    <property type="entry name" value="Transferase(Phosphotransferase) domain 1"/>
    <property type="match status" value="1"/>
</dbReference>
<evidence type="ECO:0000256" key="12">
    <source>
        <dbReference type="ARBA" id="ARBA00022777"/>
    </source>
</evidence>
<dbReference type="GO" id="GO:0031672">
    <property type="term" value="C:A band"/>
    <property type="evidence" value="ECO:0007669"/>
    <property type="project" value="UniProtKB-ARBA"/>
</dbReference>
<dbReference type="PRINTS" id="PR00014">
    <property type="entry name" value="FNTYPEIII"/>
</dbReference>
<feature type="domain" description="Fibronectin type-III" evidence="25">
    <location>
        <begin position="3877"/>
        <end position="3971"/>
    </location>
</feature>
<feature type="domain" description="Fibronectin type-III" evidence="25">
    <location>
        <begin position="1330"/>
        <end position="1423"/>
    </location>
</feature>
<evidence type="ECO:0000256" key="5">
    <source>
        <dbReference type="ARBA" id="ARBA00022490"/>
    </source>
</evidence>
<sequence>MSVRFEDDDGRAKPRVEEPPKRGGFLAQVQLKKVVREEKKIENKSLERPDLKAALGVPGTDALQRRRSSLRPLGSQGSDKEGQERKPSEEDELHKRRESLKHVSLDPQQLAHLEKLQRDSARQSRVMSESIDEDEEILLKKRQKSAKQLGIDTSQLAHLEKLHSNAVAREKRSTPEGKTETSKTDDSKKKNPALEKLQGKQVGVRKEPEKPVSFLQQVQLKRVKKDQKQEDDAGLEKVDLKSRRGTIDEQMKQRKDSKQLDAKESKLQFEHGEKARRESVVRYEAGGRRRSSVDMRRESVAEILDKPTTPLKPKGGSGTAAKIIEAADSVTVVENETAVLKCVVEGDPPPKFTWKKGIRDIPSTGRAKHITDGETGECSLLLAKCKTPDDGVYTLTVENPNGKDTVEIKLLVTTPDTGMDLRSMLKTRQGQKTGSTGGDKDKPLSEADRRQSLFPGKKTEEWVEPLPEEEGSFQQQVHKFAQLVGVYSRPNAKIRWFKDKKEIFSGGLKYKIIIEKAKVTLVINNPDVDDSGKYTCEANNVPTHCNLIIQEKPMVYNFINPLPNTQEIYRTKQGVLSCKVNSHRAPLVWHHKGKPVDKNNPRYIFESDPTGRFTVTIKVVEDDDHGEWTAFINKDVFSKCMVYVEEPRETFVIPLKSQRVNEKEDATLQCDVNDPEAEVEWFHDGKKIDIDGVRFTTEKIGRKRKLTIKTAKLEDHGEYKCTTKDDKTLAQLIVEPLNMFKVPLKDREVFEKEDVELRCETKDTRTPGVWSRNGKQISFAHGKYECQSRQGVHVLKIMKIDLSETDTYEIDVGDLHGSCFVQVLEAEKKPVINWKPQKIEMQAGKPHQIKIPFKVQNRRGDPKPIVYRDGKPVDLDQMKDLLEVVIVGDEVVITFKDPNMKDTGKWGLGLRNSGGEALAPFEIFVKDKPKPPKGPLETNNITAESCDLKWNPPEGDQNQAKKYVVEMQEGRTGNWVKIGETKGTDFAVKDLKEHGEYKFRVKAVNEVGESDPLTGESILAKNPYTVPGKPRNMAAVDISKDHLTLQWEPPDYDGGAPVESYIVERREKSDKDWITVGQVPSEGDGAHQIVDDKVVEGKEYYYRVKAVNKAGPGDPCDHGRAYKIQAKPEPPGFTQRGIKDQRLKVGETIKYEVPIKGEPLPTVSWTVNGKPLKAGGRVKMTTERGKHVLKIEDAQRSDSGKFTIALKNPSGECDSTATVTVVGRPDPPEGPLQVYDINKEGCTVEWKHPKDDGGEPITDFIIEAQDVENKGKFVKVGRVSGAETTCAIKGLRNKGNYKFRVKAVNKEGESDPLGTDHSILIKDPFDEPGKPGRPEITDVDANEISLRWDPPMKDGGAPIEEYLVEMKDPHTKEWVQVATSKQPNATVKGLKEGTEYQFRVRAKNKAGPGAPSDPSERVIAKPKFVPAWLDKGAMKDLTVKVGQTAKWNVKIGGEPAPDVKWFKEDKLLEFSAQMQIETKKNEHTILCIPSCVRADRGLYKLTVKNTTGGDSIGANLTVLGKPTKPKGPLVVENVMEDGCDLSWKPPEDDGGEPIEYYEVEKLDTETGKWVPCAKVKDTKAAIKGLQKGKTYQFRVKAVNKEGASDPLVTEQGTLAKNPYDAPGKPGTPDIVDWDKDRADLEWEPPRHDGGAPIEGYVIEKKTKHGRDWQECGKAGPDCKGTVKGLKEGEEYQFRVRAVNKAGPGEPSDPSDKMIAKPRHLKPHIDRDSMKSITIKVGQNVEYKVPVTGEPPPNCVWTFADKPLGDDAKIRIQNEPYKTFFSLRGALRSHAGKYTLTAKNDSGTDTHSVEIIVLSKPSPPVGPLEVSDIHEDHVVLDWKPPEDDGGCPIEHYEIEKFDLATGRWVPCGRATDTHATVQNLQGGHQYQFRVRAVNKEGESDPLTTDGAILAKNPYEVPGKVDKPQVVDWDKDHVDIEWKPPATDGGAPIQDYIIEKKEKDGRWTEAMVVPAGETKARVGNLRQGQEYQFRVTARNKAGKGEPSDPSDSVIARPRHLAPHIHREDLDDTSVKVGQPIRFNVNIDGEPAPKVTWTFNSGPLGQGVQIDDVDYLSKFQIPKASRKQHSGTYTITATNDSGTDSVTIKINVKSRPSPPKGPLEVSDIFADHATLDWKPPEDDGGEPVQYYEIEKQDQKDGTWVPCGRSNDPHFVVENLQKNNHYKFRVKAVNSEGKSDPLDTEESIQAKNPYERPDKPGAPVPTDWDADHVDLKWDPPASDGGAPIEEYQIEKRSKYGRWEPAITVPGNQTEATVPDLTAGEEYEFRVVAVNKGGPSDPSDPSKPIIAKARNLAPKIGPIADLKIRAGQMITFDVPVEGEPAPTVTWYKPDGGELRHGGRVKLENPEYRTKLQIRSTGREDSGTYRIEAVNDNGRDSVTVKVNVIDKPAPPEGPLEVSDVHADRVTLDWKPPLDDGGLPIENYVIEKFDTATGHWVPAAKVKGNETKATVDGLIPGHEYKFRVSAVNSEGQSEPLETLQKVIAKEPYDVPGKPSKPDIVDWDKDHVDIKWDPPKDDGGSPIEEYVVEVKPKYSTQWNEAVTVPADQTNATVPNLKEGEEYEFRVRAKNKAGKGAPSDPSDSVKCKPRNVPPQIDRNSIQEIKVKAGQPFSLDIPVSGEPPPEIAWAFEGTPLKNDNRMKVDNSQDYKTKFVCKSAVRGDTGMYTITAKNPNGTDTAQVKVTVLDRPGEPRGPLKVTDVHKNGCKLEWKEPDDDGGAPVSHYIVEKQDVATGRWVPCGESPTTKFDVTDLVPGHEYKFRVTAVNKHGHSDPLEAQQAIMAKDPFDHPDRPGTPEIVDWDKDHADLTWTPPQDDGGAPLETYIIEKRCGNGDWEYATEVPADKTAATVGNLVEGKTYQFRVKAVNKAGKSAPSDPSRNLLAKSRRLPPKIDRNMLHDLRIQAGQPISFNVNVEGEPAPKIVWQVNGSPLATNERTRVDSSKDNNTKLSTPVSERGDSGVYKIIATNEYGTDEAEVKVVVLDVPGIPRGPLDVNDVTKDSATLRWSPPSDDGGSPISHYVVEKQEDNGKWVPCGESPDCTLRVGRLNEGHEYKFRVKAVNRQGQSEPLATLGSIVAKDPFEAPGKPRDVQVVDWDKDHMDLEWQPPISDGGAPIKEYIIEKKDKFGDWTPAGTVPGSQTKGTVGNLTPGETYQFRVRAVNKAAKGEPSDPTEPKVAKPRKLAPKINLSSLNDIRVKAGQPIKLEVEFEGEPSPNVTWKVKDQPFSGDGHADLTTKYGDLSHKTTIFIKSSVREDTGPYTIEVSNEYGTDKATCKVTVLDVPSIPEGPIKVSDIHKEGCNLAWKPPLDNGGSEILHYVVEKMDISRGTWQEAGQFPDCNAKVTKLVPGKQYLFRVKAVNMLGESKPLETDKEITAKDMFGVPDAPLPPEIVDWDENRIDIAWKPPANDGGSPIKHYIVEKREKGSSMWVDVGHTPSTSMSVTGLRKGTEYEFRVTAVNEAGPSPPSDPSASQMAKARFLKPQILTKIRKHKIRAGHTLTMDVEFVGAPDPTVNWTLQDVGSLPSDLIVDDKTGLTSIFFAGAKRAHSGNYVLKLKNEVGEDEGVFEIIVQDRPSPPKGPIVVDNVTKDSCSLAWNPPEDDGGSDITNYVVERREVRSNTWVPVSNFVAGTSCTVPKLHEGHEYEFRVSAENALGRSDPLVTDSTTVAKDPYGTPGKPGKPQVTDRDIDHIDIQWNPPADDGGNPISHYDVERKDLKTGRWVKVNRAPVKGTKFSDDSVQEGHGYEYRVIAVNKAGPGKPSDPSDLAFAKPMFEEPRFLLDIDGKEIRVKAGDPIDLAIPFTGSPTPEIRWIKEGATLTTVENTEDKTRLFIAHSKRSDSGQCRIEATNSYGKAEARVLISVVDKPGPPEGPVTYPATTRRSITLAWKPPKDNGGAELTGYRVEYQEVGAPFWDKVPEQVLLTSYTVRNLEPGKQYQFRIFSENIVGLSEPLLGAPVTAKDPFDPPGPPSTPDITGYDTDRVSLKWNPPRDDGGSPILGYVIERFEKKGGGDWAPVQGLGLVRGTEATVTGLHEGETYQFRVRAVNAAGEGAPSNSSEPVTCKPYVAPPGAPEALRVGKVTKNSVELSWLRPLDDGGAPIEGYVVEQRKPGTNEWVRSIAKPHKDTNITLENLPEGERFEFRVIAVNKAGEGKPSAPSDTVTLQEQPGRPVLDLSGLKDIIVRAGETITFSIPFSGGNPKPTVDVQNAGSPIFEDDRTSIKVEDGKITFTTTDSKRTDTGPYKVIVENRFGKDFAKLKVTVLDAPGKPQGPLSFSEITGDGVTLQWSPPTDDGGGAITNYVVEKKNPKTGAWEKVGQPLGTSFRVRNLEAGTPYDFRVRAENQYGVGEPLNADGPVTPKNPFDTPGPPGRPEAVNTTDDTITLQWSRPIRDGGAPIIGYVLEKREAGTGNWERVSFGNIPDTKYRVTGLTPHRTYEFRVAAVNAAGQGDYSDNSVPINASKAASKPVISMGMLARDVIAFAGQPAKILVPYAASPTPEIVWSRNGVIFDARDKRVEIESNDYLTVLNYTKCERGDTGKFTVRMENDMGSDSVDINFKVVDRPDPPVGPLEADDISPESCRLSWKPPTDDGGAPITNYIVEKCHVKGGQEKWEKAASFVRGTEVHIAGLQENERYRFRVFAENQYGISEPLEMKDPITAKYQFDVPGQPDKPIVPNMDRNWAEVEWEPPVSNGGSKILGYNLQYRDAQSHKWITANKELIPGTIFKVENLRDLGEYEFRVLAKNAAGWSKASLPSDRVQLKARLGPPGPPINVHADSIGRNHVTITWSPPVEDGGSKIQRYVLEKREVGAGSWDICSDYDIINPEFTVPNLKEFGEYEFRSYAVNAQGRGPPSLPSSPIKVQEMAGSKPLIVVKPEDTAVPYNKRAVLVCEGVGRPTPTCRWLKNGREVPEGGRYRVEIQDGSYRLIIKEIWDIDAGEYTCELSNVFGTASATATLKVMAPPVIEKEVPNAVYPDGDMVRIKIYFSGSAPFNHKLVLNGSEIAPDSPSIRLVDFDDHVLITIPQFSVREAGRYEYTVSNESGEASTGFWINVSGLPAAPEAPLQIFDITQHQATISWRPPITDGGSRITNYILEKRDTARDEWTTVASAVRDLSFTASGLFPDHEYEFRVSACNANGQGPPLVSDAPIVARLPFDPPTPPVNPAVVDVGTDYAVLSWTRPERDGGGRLRGYLVEKREAGSGFWQRCTQAPTPSTSLNVGNLIEGRKYEFQIFAVNDAGSSEPALIENYEFVSSTTGLAPEIVSPLSDQSAPENGMVTFECEIKGTPKPVCRWFHGLKEIVPTSKYTILDKGTVQSLIISSLRLEDENEYTCRATNSMGTRSTRAQLKLRTKPRVFIPPQYHYGLEAEKSSSIEIKIPFKSYPAPKVTWTRNGEPLSGGKYSISTDDKFTTLTISNASAEDAGEYKAVVSNEIGTDTGTVLVKVADKPDAPRFPIVENILDEAAILSWKPPMFDGGEEILNYYVEKREAGTGQWEQCAKTRFTYVTVEGLKAKHAYEFRISAENKHGVSKPCEPTAPIEIPISRTKRRGYEVDDAGKIIRGKGVSADNYDSYVIDVWKQYYPQPVEIKHESIYDYYDILEEIGTGAFGVVHRCVERATGNTFAVKFVNTPHAMDKDTVRKEIQTMSELRHPALINLHDAFEDSHEIAMVYEFMSGGELFEKVADEKNRMSEEEAIDYMRQICNGLRHMHEMNYVHLDLKPENIMFTTNRSNHLKLIDFGLAAKLDPKTPVKVTTGTAEFAAPEVATGQPVGFYTDMWSVGVLSYILLSGLSPFGGETDEETLKHVKACDWNMDDPSFNGISDNAKDFIRRLLISEPNKRLTVHEALEHPWLCDKLAAPKQMASSQYTGVRDRVRSRYDAWPEPYPPLGRVANFSSLRKHRPEEYHMHDSWFDRDAAQPRFIIKPFSTSCGEGQTATFFCRVIAASPPIVTWHKDNKELKQSAKYMKKYNGNDYALSISRVRYAEDRGEYIVRATNSYGTKEEVVFLNVQKTTQDFKIEPLEPAKRAAPLPKIEEFKEKRKAPIFTFHLRPRLIQKNHPCKLTCTVEGNPLPKIEWFKDGAPVNQDRVQVGFKSGVCSLELFNTRADDAGVYTCRASNELGDAQSECTLTVQKKGGEPLPLITTSRNRRIYDSLRVGDVERSRSSSDISTVRASEKYASLFSQTTTRDDELVGRAKETQLPTFTTTLDDTSADDGDSAEFSCQVSGSPEPLIEWLHNGEKISPSSSRFSTFFSGGRATLKISEVQPEDEGEYSCRASNSAGTESTKASLTVRSEKLVNGYKDENASISPTVNGATIEVEHFDS</sequence>
<keyword evidence="11 21" id="KW-0547">Nucleotide-binding</keyword>
<dbReference type="WBParaSite" id="ACRNAN_Path_848.g3267.t1">
    <property type="protein sequence ID" value="ACRNAN_Path_848.g3267.t1"/>
    <property type="gene ID" value="ACRNAN_Path_848.g3267"/>
</dbReference>
<feature type="domain" description="Fibronectin type-III" evidence="25">
    <location>
        <begin position="932"/>
        <end position="1023"/>
    </location>
</feature>
<dbReference type="FunFam" id="2.60.40.10:FF:000425">
    <property type="entry name" value="Myosin light chain kinase"/>
    <property type="match status" value="1"/>
</dbReference>
<dbReference type="CDD" id="cd00063">
    <property type="entry name" value="FN3"/>
    <property type="match status" value="31"/>
</dbReference>
<protein>
    <recommendedName>
        <fullName evidence="4">non-specific serine/threonine protein kinase</fullName>
        <ecNumber evidence="4">2.7.11.1</ecNumber>
    </recommendedName>
</protein>
<dbReference type="InterPro" id="IPR013783">
    <property type="entry name" value="Ig-like_fold"/>
</dbReference>
<feature type="domain" description="Ig-like" evidence="24">
    <location>
        <begin position="5925"/>
        <end position="6014"/>
    </location>
</feature>
<keyword evidence="5" id="KW-0963">Cytoplasm</keyword>
<dbReference type="GO" id="GO:0040017">
    <property type="term" value="P:positive regulation of locomotion"/>
    <property type="evidence" value="ECO:0007669"/>
    <property type="project" value="UniProtKB-ARBA"/>
</dbReference>
<feature type="domain" description="Fibronectin type-III" evidence="25">
    <location>
        <begin position="5167"/>
        <end position="5262"/>
    </location>
</feature>
<feature type="region of interest" description="Disordered" evidence="22">
    <location>
        <begin position="4357"/>
        <end position="4382"/>
    </location>
</feature>
<dbReference type="GO" id="GO:0005516">
    <property type="term" value="F:calmodulin binding"/>
    <property type="evidence" value="ECO:0007669"/>
    <property type="project" value="UniProtKB-KW"/>
</dbReference>
<dbReference type="FunFam" id="3.30.200.20:FF:000249">
    <property type="entry name" value="twitchin isoform X2"/>
    <property type="match status" value="1"/>
</dbReference>
<dbReference type="Proteomes" id="UP000887540">
    <property type="component" value="Unplaced"/>
</dbReference>
<feature type="domain" description="Fibronectin type-III" evidence="25">
    <location>
        <begin position="5457"/>
        <end position="5550"/>
    </location>
</feature>
<feature type="domain" description="Ig-like" evidence="24">
    <location>
        <begin position="6037"/>
        <end position="6136"/>
    </location>
</feature>
<dbReference type="EC" id="2.7.11.1" evidence="4"/>
<dbReference type="InterPro" id="IPR008271">
    <property type="entry name" value="Ser/Thr_kinase_AS"/>
</dbReference>
<dbReference type="FunFam" id="2.60.40.10:FF:000107">
    <property type="entry name" value="Myosin, light chain kinase a"/>
    <property type="match status" value="1"/>
</dbReference>
<keyword evidence="26" id="KW-1185">Reference proteome</keyword>
<feature type="domain" description="Fibronectin type-III" evidence="25">
    <location>
        <begin position="2703"/>
        <end position="2796"/>
    </location>
</feature>
<feature type="domain" description="Ig-like" evidence="24">
    <location>
        <begin position="2016"/>
        <end position="2104"/>
    </location>
</feature>
<feature type="region of interest" description="Disordered" evidence="22">
    <location>
        <begin position="40"/>
        <end position="282"/>
    </location>
</feature>
<keyword evidence="12" id="KW-0418">Kinase</keyword>
<feature type="compositionally biased region" description="Basic and acidic residues" evidence="22">
    <location>
        <begin position="78"/>
        <end position="104"/>
    </location>
</feature>
<organism evidence="26 27">
    <name type="scientific">Acrobeloides nanus</name>
    <dbReference type="NCBI Taxonomy" id="290746"/>
    <lineage>
        <taxon>Eukaryota</taxon>
        <taxon>Metazoa</taxon>
        <taxon>Ecdysozoa</taxon>
        <taxon>Nematoda</taxon>
        <taxon>Chromadorea</taxon>
        <taxon>Rhabditida</taxon>
        <taxon>Tylenchina</taxon>
        <taxon>Cephalobomorpha</taxon>
        <taxon>Cephaloboidea</taxon>
        <taxon>Cephalobidae</taxon>
        <taxon>Acrobeloides</taxon>
    </lineage>
</organism>
<dbReference type="SUPFAM" id="SSF56112">
    <property type="entry name" value="Protein kinase-like (PK-like)"/>
    <property type="match status" value="1"/>
</dbReference>
<dbReference type="SMART" id="SM00409">
    <property type="entry name" value="IG"/>
    <property type="match status" value="24"/>
</dbReference>
<evidence type="ECO:0000256" key="4">
    <source>
        <dbReference type="ARBA" id="ARBA00012513"/>
    </source>
</evidence>
<evidence type="ECO:0000256" key="8">
    <source>
        <dbReference type="ARBA" id="ARBA00022679"/>
    </source>
</evidence>
<dbReference type="InterPro" id="IPR007110">
    <property type="entry name" value="Ig-like_dom"/>
</dbReference>
<evidence type="ECO:0000256" key="22">
    <source>
        <dbReference type="SAM" id="MobiDB-lite"/>
    </source>
</evidence>
<dbReference type="SMART" id="SM00220">
    <property type="entry name" value="S_TKc"/>
    <property type="match status" value="1"/>
</dbReference>
<dbReference type="FunFam" id="2.60.40.10:FF:000032">
    <property type="entry name" value="palladin isoform X1"/>
    <property type="match status" value="1"/>
</dbReference>
<evidence type="ECO:0000256" key="2">
    <source>
        <dbReference type="ARBA" id="ARBA00004204"/>
    </source>
</evidence>
<feature type="domain" description="Fibronectin type-III" evidence="25">
    <location>
        <begin position="2112"/>
        <end position="2205"/>
    </location>
</feature>
<comment type="similarity">
    <text evidence="3">Belongs to the protein kinase superfamily. CAMK Ser/Thr protein kinase family.</text>
</comment>
<dbReference type="PANTHER" id="PTHR14340:SF9">
    <property type="entry name" value="FIBRONECTIN TYPE-III DOMAIN-CONTAINING PROTEIN"/>
    <property type="match status" value="1"/>
</dbReference>
<evidence type="ECO:0000256" key="1">
    <source>
        <dbReference type="ARBA" id="ARBA00001946"/>
    </source>
</evidence>
<feature type="domain" description="Fibronectin type-III" evidence="25">
    <location>
        <begin position="3585"/>
        <end position="3679"/>
    </location>
</feature>
<feature type="compositionally biased region" description="Basic and acidic residues" evidence="22">
    <location>
        <begin position="10"/>
        <end position="21"/>
    </location>
</feature>
<evidence type="ECO:0000256" key="15">
    <source>
        <dbReference type="ARBA" id="ARBA00022842"/>
    </source>
</evidence>
<dbReference type="Gene3D" id="2.60.40.10">
    <property type="entry name" value="Immunoglobulins"/>
    <property type="match status" value="55"/>
</dbReference>
<feature type="domain" description="Fibronectin type-III" evidence="25">
    <location>
        <begin position="4676"/>
        <end position="4771"/>
    </location>
</feature>
<comment type="catalytic activity">
    <reaction evidence="19">
        <text>L-threonyl-[protein] + ATP = O-phospho-L-threonyl-[protein] + ADP + H(+)</text>
        <dbReference type="Rhea" id="RHEA:46608"/>
        <dbReference type="Rhea" id="RHEA-COMP:11060"/>
        <dbReference type="Rhea" id="RHEA-COMP:11605"/>
        <dbReference type="ChEBI" id="CHEBI:15378"/>
        <dbReference type="ChEBI" id="CHEBI:30013"/>
        <dbReference type="ChEBI" id="CHEBI:30616"/>
        <dbReference type="ChEBI" id="CHEBI:61977"/>
        <dbReference type="ChEBI" id="CHEBI:456216"/>
        <dbReference type="EC" id="2.7.11.1"/>
    </reaction>
</comment>
<feature type="domain" description="Fibronectin type-III" evidence="25">
    <location>
        <begin position="1029"/>
        <end position="1129"/>
    </location>
</feature>
<feature type="compositionally biased region" description="Basic and acidic residues" evidence="22">
    <location>
        <begin position="1319"/>
        <end position="1336"/>
    </location>
</feature>
<feature type="compositionally biased region" description="Basic and acidic residues" evidence="22">
    <location>
        <begin position="112"/>
        <end position="122"/>
    </location>
</feature>
<dbReference type="InterPro" id="IPR003961">
    <property type="entry name" value="FN3_dom"/>
</dbReference>
<dbReference type="CDD" id="cd00096">
    <property type="entry name" value="Ig"/>
    <property type="match status" value="2"/>
</dbReference>
<keyword evidence="16" id="KW-0112">Calmodulin-binding</keyword>
<feature type="domain" description="Ig-like" evidence="24">
    <location>
        <begin position="3194"/>
        <end position="3287"/>
    </location>
</feature>
<dbReference type="InterPro" id="IPR013098">
    <property type="entry name" value="Ig_I-set"/>
</dbReference>
<dbReference type="FunFam" id="2.60.40.10:FF:000460">
    <property type="entry name" value="Bent, isoform J"/>
    <property type="match status" value="1"/>
</dbReference>
<feature type="binding site" evidence="21">
    <location>
        <position position="5632"/>
    </location>
    <ligand>
        <name>ATP</name>
        <dbReference type="ChEBI" id="CHEBI:30616"/>
    </ligand>
</feature>
<feature type="domain" description="Fibronectin type-III" evidence="25">
    <location>
        <begin position="1819"/>
        <end position="1912"/>
    </location>
</feature>
<keyword evidence="18" id="KW-0393">Immunoglobulin domain</keyword>
<dbReference type="CDD" id="cd05748">
    <property type="entry name" value="Ig_Titin_like"/>
    <property type="match status" value="1"/>
</dbReference>
<keyword evidence="8" id="KW-0808">Transferase</keyword>
<dbReference type="FunFam" id="2.60.40.10:FF:000567">
    <property type="entry name" value="Uncharacterized protein, isoform G"/>
    <property type="match status" value="2"/>
</dbReference>
<evidence type="ECO:0000256" key="17">
    <source>
        <dbReference type="ARBA" id="ARBA00023157"/>
    </source>
</evidence>
<evidence type="ECO:0000256" key="13">
    <source>
        <dbReference type="ARBA" id="ARBA00022837"/>
    </source>
</evidence>
<feature type="domain" description="Ig-like" evidence="24">
    <location>
        <begin position="647"/>
        <end position="735"/>
    </location>
</feature>
<keyword evidence="14 21" id="KW-0067">ATP-binding</keyword>
<dbReference type="FunFam" id="2.60.40.10:FF:000051">
    <property type="entry name" value="Uncharacterized protein, isoform J"/>
    <property type="match status" value="5"/>
</dbReference>
<dbReference type="Gene3D" id="3.30.200.20">
    <property type="entry name" value="Phosphorylase Kinase, domain 1"/>
    <property type="match status" value="1"/>
</dbReference>
<feature type="domain" description="Ig-like" evidence="24">
    <location>
        <begin position="5267"/>
        <end position="5355"/>
    </location>
</feature>
<dbReference type="GO" id="GO:0005524">
    <property type="term" value="F:ATP binding"/>
    <property type="evidence" value="ECO:0007669"/>
    <property type="project" value="UniProtKB-UniRule"/>
</dbReference>
<dbReference type="FunFam" id="2.60.40.10:FF:002083">
    <property type="entry name" value="Protein CBR-UNC-22"/>
    <property type="match status" value="3"/>
</dbReference>
<feature type="domain" description="Fibronectin type-III" evidence="25">
    <location>
        <begin position="2506"/>
        <end position="2601"/>
    </location>
</feature>
<feature type="domain" description="Ig-like" evidence="24">
    <location>
        <begin position="3785"/>
        <end position="3870"/>
    </location>
</feature>
<reference evidence="27" key="1">
    <citation type="submission" date="2022-11" db="UniProtKB">
        <authorList>
            <consortium name="WormBaseParasite"/>
        </authorList>
    </citation>
    <scope>IDENTIFICATION</scope>
</reference>
<keyword evidence="9" id="KW-0479">Metal-binding</keyword>
<feature type="region of interest" description="Disordered" evidence="22">
    <location>
        <begin position="2943"/>
        <end position="2965"/>
    </location>
</feature>
<evidence type="ECO:0000256" key="6">
    <source>
        <dbReference type="ARBA" id="ARBA00022527"/>
    </source>
</evidence>
<feature type="compositionally biased region" description="Basic and acidic residues" evidence="22">
    <location>
        <begin position="438"/>
        <end position="459"/>
    </location>
</feature>
<dbReference type="FunFam" id="2.60.40.10:FF:000056">
    <property type="entry name" value="twitchin isoform X4"/>
    <property type="match status" value="13"/>
</dbReference>
<keyword evidence="13" id="KW-0106">Calcium</keyword>
<feature type="domain" description="Ig-like" evidence="24">
    <location>
        <begin position="5360"/>
        <end position="5452"/>
    </location>
</feature>
<feature type="domain" description="Fibronectin type-III" evidence="25">
    <location>
        <begin position="3096"/>
        <end position="3189"/>
    </location>
</feature>
<evidence type="ECO:0000256" key="21">
    <source>
        <dbReference type="PROSITE-ProRule" id="PRU10141"/>
    </source>
</evidence>
<feature type="domain" description="Fibronectin type-III" evidence="25">
    <location>
        <begin position="2998"/>
        <end position="3090"/>
    </location>
</feature>
<proteinExistence type="inferred from homology"/>
<keyword evidence="17" id="KW-1015">Disulfide bond</keyword>
<dbReference type="GO" id="GO:0060298">
    <property type="term" value="P:positive regulation of sarcomere organization"/>
    <property type="evidence" value="ECO:0007669"/>
    <property type="project" value="UniProtKB-ARBA"/>
</dbReference>
<evidence type="ECO:0000256" key="3">
    <source>
        <dbReference type="ARBA" id="ARBA00006692"/>
    </source>
</evidence>
<dbReference type="SMART" id="SM00060">
    <property type="entry name" value="FN3"/>
    <property type="match status" value="31"/>
</dbReference>
<dbReference type="PROSITE" id="PS00107">
    <property type="entry name" value="PROTEIN_KINASE_ATP"/>
    <property type="match status" value="1"/>
</dbReference>
<comment type="cofactor">
    <cofactor evidence="1">
        <name>Mg(2+)</name>
        <dbReference type="ChEBI" id="CHEBI:18420"/>
    </cofactor>
</comment>
<feature type="domain" description="Ig-like" evidence="24">
    <location>
        <begin position="485"/>
        <end position="540"/>
    </location>
</feature>
<dbReference type="GO" id="GO:0045989">
    <property type="term" value="P:positive regulation of striated muscle contraction"/>
    <property type="evidence" value="ECO:0007669"/>
    <property type="project" value="UniProtKB-ARBA"/>
</dbReference>
<feature type="domain" description="Fibronectin type-III" evidence="25">
    <location>
        <begin position="4777"/>
        <end position="4872"/>
    </location>
</feature>
<evidence type="ECO:0000256" key="10">
    <source>
        <dbReference type="ARBA" id="ARBA00022737"/>
    </source>
</evidence>
<evidence type="ECO:0000256" key="19">
    <source>
        <dbReference type="ARBA" id="ARBA00047899"/>
    </source>
</evidence>
<feature type="domain" description="Ig-like" evidence="24">
    <location>
        <begin position="1131"/>
        <end position="1220"/>
    </location>
</feature>
<comment type="subcellular location">
    <subcellularLocation>
        <location evidence="2">Cytoplasm</location>
        <location evidence="2">Myofibril</location>
        <location evidence="2">Sarcomere</location>
    </subcellularLocation>
</comment>
<dbReference type="Pfam" id="PF07679">
    <property type="entry name" value="I-set"/>
    <property type="match status" value="21"/>
</dbReference>
<evidence type="ECO:0000259" key="24">
    <source>
        <dbReference type="PROSITE" id="PS50835"/>
    </source>
</evidence>
<dbReference type="InterPro" id="IPR003599">
    <property type="entry name" value="Ig_sub"/>
</dbReference>
<dbReference type="Pfam" id="PF00069">
    <property type="entry name" value="Pkinase"/>
    <property type="match status" value="1"/>
</dbReference>
<feature type="domain" description="Fibronectin type-III" evidence="25">
    <location>
        <begin position="3295"/>
        <end position="3388"/>
    </location>
</feature>
<dbReference type="FunFam" id="2.60.40.10:FF:000127">
    <property type="entry name" value="titin isoform X1"/>
    <property type="match status" value="3"/>
</dbReference>
<dbReference type="InterPro" id="IPR011009">
    <property type="entry name" value="Kinase-like_dom_sf"/>
</dbReference>
<dbReference type="FunFam" id="2.60.40.10:FF:000147">
    <property type="entry name" value="Myosin light chain kinase"/>
    <property type="match status" value="1"/>
</dbReference>
<feature type="domain" description="Fibronectin type-III" evidence="25">
    <location>
        <begin position="3977"/>
        <end position="4074"/>
    </location>
</feature>
<dbReference type="SMART" id="SM00408">
    <property type="entry name" value="IGc2"/>
    <property type="match status" value="18"/>
</dbReference>
<feature type="compositionally biased region" description="Basic and acidic residues" evidence="22">
    <location>
        <begin position="2945"/>
        <end position="2956"/>
    </location>
</feature>
<dbReference type="FunFam" id="2.60.40.10:FF:000211">
    <property type="entry name" value="Obscurin-like protein 1"/>
    <property type="match status" value="1"/>
</dbReference>
<dbReference type="GO" id="GO:0004674">
    <property type="term" value="F:protein serine/threonine kinase activity"/>
    <property type="evidence" value="ECO:0007669"/>
    <property type="project" value="UniProtKB-KW"/>
</dbReference>
<evidence type="ECO:0000256" key="14">
    <source>
        <dbReference type="ARBA" id="ARBA00022840"/>
    </source>
</evidence>
<dbReference type="Pfam" id="PF00041">
    <property type="entry name" value="fn3"/>
    <property type="match status" value="31"/>
</dbReference>
<feature type="domain" description="Fibronectin type-III" evidence="25">
    <location>
        <begin position="2404"/>
        <end position="2500"/>
    </location>
</feature>
<feature type="domain" description="Fibronectin type-III" evidence="25">
    <location>
        <begin position="3394"/>
        <end position="3486"/>
    </location>
</feature>
<dbReference type="FunFam" id="2.60.40.10:FF:000031">
    <property type="entry name" value="Myosin-binding protein C, slow type"/>
    <property type="match status" value="5"/>
</dbReference>
<dbReference type="FunFam" id="2.60.40.10:FF:000612">
    <property type="entry name" value="palladin isoform X1"/>
    <property type="match status" value="1"/>
</dbReference>
<feature type="region of interest" description="Disordered" evidence="22">
    <location>
        <begin position="426"/>
        <end position="459"/>
    </location>
</feature>
<dbReference type="PROSITE" id="PS00108">
    <property type="entry name" value="PROTEIN_KINASE_ST"/>
    <property type="match status" value="1"/>
</dbReference>
<dbReference type="SUPFAM" id="SSF49265">
    <property type="entry name" value="Fibronectin type III"/>
    <property type="match status" value="17"/>
</dbReference>
<feature type="domain" description="Fibronectin type-III" evidence="25">
    <location>
        <begin position="4080"/>
        <end position="4175"/>
    </location>
</feature>
<feature type="region of interest" description="Disordered" evidence="22">
    <location>
        <begin position="3666"/>
        <end position="3692"/>
    </location>
</feature>
<feature type="domain" description="Fibronectin type-III" evidence="25">
    <location>
        <begin position="5067"/>
        <end position="5161"/>
    </location>
</feature>
<keyword evidence="10" id="KW-0677">Repeat</keyword>
<dbReference type="InterPro" id="IPR000719">
    <property type="entry name" value="Prot_kinase_dom"/>
</dbReference>
<feature type="domain" description="Fibronectin type-III" evidence="25">
    <location>
        <begin position="1624"/>
        <end position="1718"/>
    </location>
</feature>
<feature type="domain" description="Fibronectin type-III" evidence="25">
    <location>
        <begin position="1228"/>
        <end position="1324"/>
    </location>
</feature>